<sequence>MAHSNSADDEDDAKTETFRFFDLPLELRNGVYSLLTKVVPRTTREIDDSVIETSIFWLTTPRLLNHQFKQKYEDEVLRYACITLAACINPTRPDLCTLVRSHRSVCIARHLTIRTDLEDMEDQPYKSQIDQALRCLKADLPKLLPLFPDLRTLTLEIEANALDIETSISDHGLVLSDFFTAQPLFETMNANHSSLIHVSMAMLLMSRLYSVNPDVVRDRGLDELLMTDKENGISYRITTSVDPTYPWQGMELEVVSAGTLAIEAAEEEMFKRYLDLMDEERDGREAARFQGFNAAWDRE</sequence>
<evidence type="ECO:0000313" key="2">
    <source>
        <dbReference type="Proteomes" id="UP001324427"/>
    </source>
</evidence>
<proteinExistence type="predicted"/>
<protein>
    <submittedName>
        <fullName evidence="1">Uncharacterized protein</fullName>
    </submittedName>
</protein>
<dbReference type="Proteomes" id="UP001324427">
    <property type="component" value="Unassembled WGS sequence"/>
</dbReference>
<reference evidence="1 2" key="1">
    <citation type="submission" date="2021-11" db="EMBL/GenBank/DDBJ databases">
        <title>Black yeast isolated from Biological Soil Crust.</title>
        <authorList>
            <person name="Kurbessoian T."/>
        </authorList>
    </citation>
    <scope>NUCLEOTIDE SEQUENCE [LARGE SCALE GENOMIC DNA]</scope>
    <source>
        <strain evidence="1 2">CCFEE 5522</strain>
    </source>
</reference>
<keyword evidence="2" id="KW-1185">Reference proteome</keyword>
<dbReference type="EMBL" id="JAVFHQ010000023">
    <property type="protein sequence ID" value="KAK4544798.1"/>
    <property type="molecule type" value="Genomic_DNA"/>
</dbReference>
<gene>
    <name evidence="1" type="ORF">LTR36_004047</name>
</gene>
<organism evidence="1 2">
    <name type="scientific">Oleoguttula mirabilis</name>
    <dbReference type="NCBI Taxonomy" id="1507867"/>
    <lineage>
        <taxon>Eukaryota</taxon>
        <taxon>Fungi</taxon>
        <taxon>Dikarya</taxon>
        <taxon>Ascomycota</taxon>
        <taxon>Pezizomycotina</taxon>
        <taxon>Dothideomycetes</taxon>
        <taxon>Dothideomycetidae</taxon>
        <taxon>Mycosphaerellales</taxon>
        <taxon>Teratosphaeriaceae</taxon>
        <taxon>Oleoguttula</taxon>
    </lineage>
</organism>
<name>A0AAV9JJW7_9PEZI</name>
<dbReference type="AlphaFoldDB" id="A0AAV9JJW7"/>
<evidence type="ECO:0000313" key="1">
    <source>
        <dbReference type="EMBL" id="KAK4544798.1"/>
    </source>
</evidence>
<accession>A0AAV9JJW7</accession>
<comment type="caution">
    <text evidence="1">The sequence shown here is derived from an EMBL/GenBank/DDBJ whole genome shotgun (WGS) entry which is preliminary data.</text>
</comment>